<accession>A0AAW5E1V8</accession>
<evidence type="ECO:0000256" key="2">
    <source>
        <dbReference type="ARBA" id="ARBA00022475"/>
    </source>
</evidence>
<proteinExistence type="inferred from homology"/>
<dbReference type="PROSITE" id="PS51779">
    <property type="entry name" value="POTRA"/>
    <property type="match status" value="1"/>
</dbReference>
<evidence type="ECO:0000313" key="11">
    <source>
        <dbReference type="Proteomes" id="UP001431131"/>
    </source>
</evidence>
<sequence>MGKQKVITIEDRIPKLKQRRKQKANRRLILYLFIFFLLLAGILYFQSPLSKIGTISVKGNVYISDDEIIDFSGLKIGTSYWGVNKEETIDLLKTHKEIKSVHMDTILPNHIILNINEYKRIAYISRDGHFLPVVENGKIIESNEDSSVYPMDAPILVKWDDKGIKLISAELSKVPEEISNLISEIHYTPTDYDSLHITLYMNNGYEVRASVRNFAKNILTYPSIISELDPTLKGYIELDVVPTFKPYKIESTTEEKELVTDEGEG</sequence>
<gene>
    <name evidence="8" type="primary">divIB</name>
    <name evidence="10" type="ORF">MJG50_00920</name>
</gene>
<dbReference type="EMBL" id="JAKTTI010000001">
    <property type="protein sequence ID" value="MCH1623872.1"/>
    <property type="molecule type" value="Genomic_DNA"/>
</dbReference>
<keyword evidence="7 8" id="KW-0131">Cell cycle</keyword>
<dbReference type="Proteomes" id="UP001431131">
    <property type="component" value="Unassembled WGS sequence"/>
</dbReference>
<comment type="subcellular location">
    <subcellularLocation>
        <location evidence="8">Cell membrane</location>
        <topology evidence="8">Single-pass type II membrane protein</topology>
    </subcellularLocation>
    <subcellularLocation>
        <location evidence="1">Membrane</location>
    </subcellularLocation>
    <text evidence="8">Localizes to the division septum.</text>
</comment>
<comment type="similarity">
    <text evidence="8">Belongs to the FtsQ/DivIB family. DivIB subfamily.</text>
</comment>
<dbReference type="Gene3D" id="3.40.50.10960">
    <property type="match status" value="1"/>
</dbReference>
<feature type="transmembrane region" description="Helical" evidence="8">
    <location>
        <begin position="28"/>
        <end position="45"/>
    </location>
</feature>
<keyword evidence="6 8" id="KW-0472">Membrane</keyword>
<dbReference type="Pfam" id="PF03799">
    <property type="entry name" value="FtsQ_DivIB_C"/>
    <property type="match status" value="1"/>
</dbReference>
<dbReference type="PANTHER" id="PTHR37820">
    <property type="entry name" value="CELL DIVISION PROTEIN DIVIB"/>
    <property type="match status" value="1"/>
</dbReference>
<reference evidence="10" key="1">
    <citation type="submission" date="2022-02" db="EMBL/GenBank/DDBJ databases">
        <title>Fredinandcohnia quinoae sp. nov. isolated from Chenopodium quinoa seeds.</title>
        <authorList>
            <person name="Saati-Santamaria Z."/>
            <person name="Flores-Felix J.D."/>
            <person name="Igual J.M."/>
            <person name="Velazquez E."/>
            <person name="Garcia-Fraile P."/>
            <person name="Martinez-Molina E."/>
        </authorList>
    </citation>
    <scope>NUCLEOTIDE SEQUENCE</scope>
    <source>
        <strain evidence="10">SECRCQ15</strain>
    </source>
</reference>
<dbReference type="InterPro" id="IPR050487">
    <property type="entry name" value="FtsQ_DivIB"/>
</dbReference>
<keyword evidence="11" id="KW-1185">Reference proteome</keyword>
<dbReference type="HAMAP" id="MF_00912">
    <property type="entry name" value="DivIB"/>
    <property type="match status" value="1"/>
</dbReference>
<evidence type="ECO:0000256" key="6">
    <source>
        <dbReference type="ARBA" id="ARBA00023136"/>
    </source>
</evidence>
<dbReference type="InterPro" id="IPR026580">
    <property type="entry name" value="DivIB"/>
</dbReference>
<evidence type="ECO:0000256" key="8">
    <source>
        <dbReference type="HAMAP-Rule" id="MF_00912"/>
    </source>
</evidence>
<evidence type="ECO:0000256" key="7">
    <source>
        <dbReference type="ARBA" id="ARBA00023306"/>
    </source>
</evidence>
<dbReference type="RefSeq" id="WP_240251946.1">
    <property type="nucleotide sequence ID" value="NZ_JAKTTI010000001.1"/>
</dbReference>
<name>A0AAW5E1V8_9BACI</name>
<dbReference type="GO" id="GO:0043093">
    <property type="term" value="P:FtsZ-dependent cytokinesis"/>
    <property type="evidence" value="ECO:0007669"/>
    <property type="project" value="UniProtKB-UniRule"/>
</dbReference>
<dbReference type="PANTHER" id="PTHR37820:SF1">
    <property type="entry name" value="CELL DIVISION PROTEIN FTSQ"/>
    <property type="match status" value="1"/>
</dbReference>
<evidence type="ECO:0000259" key="9">
    <source>
        <dbReference type="PROSITE" id="PS51779"/>
    </source>
</evidence>
<comment type="function">
    <text evidence="8">Cell division protein that may be involved in stabilizing or promoting the assembly of the division complex.</text>
</comment>
<dbReference type="Pfam" id="PF08478">
    <property type="entry name" value="POTRA_1"/>
    <property type="match status" value="1"/>
</dbReference>
<evidence type="ECO:0000256" key="5">
    <source>
        <dbReference type="ARBA" id="ARBA00022989"/>
    </source>
</evidence>
<keyword evidence="5 8" id="KW-1133">Transmembrane helix</keyword>
<comment type="caution">
    <text evidence="10">The sequence shown here is derived from an EMBL/GenBank/DDBJ whole genome shotgun (WGS) entry which is preliminary data.</text>
</comment>
<evidence type="ECO:0000256" key="4">
    <source>
        <dbReference type="ARBA" id="ARBA00022692"/>
    </source>
</evidence>
<protein>
    <recommendedName>
        <fullName evidence="8">Cell division protein DivIB</fullName>
    </recommendedName>
</protein>
<dbReference type="InterPro" id="IPR013685">
    <property type="entry name" value="POTRA_FtsQ_type"/>
</dbReference>
<dbReference type="GO" id="GO:0032153">
    <property type="term" value="C:cell division site"/>
    <property type="evidence" value="ECO:0007669"/>
    <property type="project" value="UniProtKB-UniRule"/>
</dbReference>
<keyword evidence="3 8" id="KW-0132">Cell division</keyword>
<organism evidence="10 11">
    <name type="scientific">Fredinandcohnia quinoae</name>
    <dbReference type="NCBI Taxonomy" id="2918902"/>
    <lineage>
        <taxon>Bacteria</taxon>
        <taxon>Bacillati</taxon>
        <taxon>Bacillota</taxon>
        <taxon>Bacilli</taxon>
        <taxon>Bacillales</taxon>
        <taxon>Bacillaceae</taxon>
        <taxon>Fredinandcohnia</taxon>
    </lineage>
</organism>
<evidence type="ECO:0000256" key="3">
    <source>
        <dbReference type="ARBA" id="ARBA00022618"/>
    </source>
</evidence>
<dbReference type="AlphaFoldDB" id="A0AAW5E1V8"/>
<evidence type="ECO:0000313" key="10">
    <source>
        <dbReference type="EMBL" id="MCH1623872.1"/>
    </source>
</evidence>
<dbReference type="InterPro" id="IPR034746">
    <property type="entry name" value="POTRA"/>
</dbReference>
<dbReference type="GO" id="GO:0005886">
    <property type="term" value="C:plasma membrane"/>
    <property type="evidence" value="ECO:0007669"/>
    <property type="project" value="UniProtKB-SubCell"/>
</dbReference>
<feature type="domain" description="POTRA" evidence="9">
    <location>
        <begin position="50"/>
        <end position="118"/>
    </location>
</feature>
<evidence type="ECO:0000256" key="1">
    <source>
        <dbReference type="ARBA" id="ARBA00004370"/>
    </source>
</evidence>
<dbReference type="InterPro" id="IPR005548">
    <property type="entry name" value="Cell_div_FtsQ/DivIB_C"/>
</dbReference>
<keyword evidence="4 8" id="KW-0812">Transmembrane</keyword>
<keyword evidence="2 8" id="KW-1003">Cell membrane</keyword>